<dbReference type="InterPro" id="IPR036865">
    <property type="entry name" value="CRAL-TRIO_dom_sf"/>
</dbReference>
<feature type="region of interest" description="Disordered" evidence="2">
    <location>
        <begin position="341"/>
        <end position="367"/>
    </location>
</feature>
<feature type="domain" description="Macro" evidence="3">
    <location>
        <begin position="46"/>
        <end position="228"/>
    </location>
</feature>
<gene>
    <name evidence="4" type="ORF">P43SY_003935</name>
</gene>
<comment type="similarity">
    <text evidence="1">Belongs to the GDAP2 family.</text>
</comment>
<dbReference type="EMBL" id="JAKCXM010000163">
    <property type="protein sequence ID" value="KAJ0400080.1"/>
    <property type="molecule type" value="Genomic_DNA"/>
</dbReference>
<dbReference type="SUPFAM" id="SSF52949">
    <property type="entry name" value="Macro domain-like"/>
    <property type="match status" value="1"/>
</dbReference>
<dbReference type="InterPro" id="IPR043472">
    <property type="entry name" value="Macro_dom-like"/>
</dbReference>
<dbReference type="Proteomes" id="UP001209570">
    <property type="component" value="Unassembled WGS sequence"/>
</dbReference>
<dbReference type="Gene3D" id="3.40.220.10">
    <property type="entry name" value="Leucine Aminopeptidase, subunit E, domain 1"/>
    <property type="match status" value="1"/>
</dbReference>
<evidence type="ECO:0000256" key="1">
    <source>
        <dbReference type="ARBA" id="ARBA00008355"/>
    </source>
</evidence>
<dbReference type="InterPro" id="IPR001251">
    <property type="entry name" value="CRAL-TRIO_dom"/>
</dbReference>
<dbReference type="PANTHER" id="PTHR11106">
    <property type="entry name" value="GANGLIOSIDE INDUCED DIFFERENTIATION ASSOCIATED PROTEIN 2-RELATED"/>
    <property type="match status" value="1"/>
</dbReference>
<dbReference type="PROSITE" id="PS51154">
    <property type="entry name" value="MACRO"/>
    <property type="match status" value="1"/>
</dbReference>
<evidence type="ECO:0000313" key="5">
    <source>
        <dbReference type="Proteomes" id="UP001209570"/>
    </source>
</evidence>
<name>A0AAD5QA91_PYTIN</name>
<feature type="region of interest" description="Disordered" evidence="2">
    <location>
        <begin position="521"/>
        <end position="549"/>
    </location>
</feature>
<dbReference type="InterPro" id="IPR035793">
    <property type="entry name" value="Macro_GDAP2"/>
</dbReference>
<sequence length="572" mass="63731">MTATSSIAPADDVVPCETLQRWQQPQPDDNNAGVCPAASSSSCSPPPPFPISTTLNAKLALWNGALWRLAIDAVAHPTNEAMRDTTHPLNRALMAAAGKEIWVECDSAAPCRTGEAVVTRGCRLPAKKLIHTVGPRYSAKYRTAAESALHMCYRSTLSATVEHRLRSVAVPCLYSKRKGYPRDEATHVAARTVRRFLEHFAGDLALVVLCVDSTEDQLLYEAILPLYFPRDAEELQRSATLLAGRALGDEHGEPVIEERRIRIAPWLRPTETAKSKPSAAFPSFCPPQRNDRGRGEEEEGEDEEDEEDSDWYDDQDDEVLQSFYEMTADPDVERLETLRRQQEERQRQRRQTRPVPSGQDEEQVRAETQRAFDALRQRRFLYVAGVDHSGDPVFAFLASELPTESETLELVLPFVVHTLNAAADSQFSVLFVLEASTDETPATAAWLKRFFSTLATKYERSLRFLYVLEPTMWLRLLLAVSRGLGLSGAFYKKIVYLSSARELVHISSELQLPNAITASAAAKEDDAPRENNEEEREPTESRPPLLPSDSARVAGVATLATAFMRAGRHAVL</sequence>
<protein>
    <recommendedName>
        <fullName evidence="3">Macro domain-containing protein</fullName>
    </recommendedName>
</protein>
<feature type="compositionally biased region" description="Polar residues" evidence="2">
    <location>
        <begin position="20"/>
        <end position="29"/>
    </location>
</feature>
<accession>A0AAD5QA91</accession>
<dbReference type="CDD" id="cd02905">
    <property type="entry name" value="Macro_GDAP2-like"/>
    <property type="match status" value="1"/>
</dbReference>
<proteinExistence type="inferred from homology"/>
<dbReference type="SMART" id="SM00506">
    <property type="entry name" value="A1pp"/>
    <property type="match status" value="1"/>
</dbReference>
<keyword evidence="5" id="KW-1185">Reference proteome</keyword>
<feature type="compositionally biased region" description="Acidic residues" evidence="2">
    <location>
        <begin position="296"/>
        <end position="313"/>
    </location>
</feature>
<evidence type="ECO:0000313" key="4">
    <source>
        <dbReference type="EMBL" id="KAJ0400080.1"/>
    </source>
</evidence>
<feature type="compositionally biased region" description="Basic and acidic residues" evidence="2">
    <location>
        <begin position="522"/>
        <end position="531"/>
    </location>
</feature>
<dbReference type="Pfam" id="PF13716">
    <property type="entry name" value="CRAL_TRIO_2"/>
    <property type="match status" value="1"/>
</dbReference>
<dbReference type="InterPro" id="IPR002589">
    <property type="entry name" value="Macro_dom"/>
</dbReference>
<feature type="region of interest" description="Disordered" evidence="2">
    <location>
        <begin position="1"/>
        <end position="39"/>
    </location>
</feature>
<dbReference type="Gene3D" id="3.40.525.10">
    <property type="entry name" value="CRAL-TRIO lipid binding domain"/>
    <property type="match status" value="1"/>
</dbReference>
<reference evidence="4" key="1">
    <citation type="submission" date="2021-12" db="EMBL/GenBank/DDBJ databases">
        <title>Prjna785345.</title>
        <authorList>
            <person name="Rujirawat T."/>
            <person name="Krajaejun T."/>
        </authorList>
    </citation>
    <scope>NUCLEOTIDE SEQUENCE</scope>
    <source>
        <strain evidence="4">Pi057C3</strain>
    </source>
</reference>
<evidence type="ECO:0000256" key="2">
    <source>
        <dbReference type="SAM" id="MobiDB-lite"/>
    </source>
</evidence>
<comment type="caution">
    <text evidence="4">The sequence shown here is derived from an EMBL/GenBank/DDBJ whole genome shotgun (WGS) entry which is preliminary data.</text>
</comment>
<organism evidence="4 5">
    <name type="scientific">Pythium insidiosum</name>
    <name type="common">Pythiosis disease agent</name>
    <dbReference type="NCBI Taxonomy" id="114742"/>
    <lineage>
        <taxon>Eukaryota</taxon>
        <taxon>Sar</taxon>
        <taxon>Stramenopiles</taxon>
        <taxon>Oomycota</taxon>
        <taxon>Peronosporomycetes</taxon>
        <taxon>Pythiales</taxon>
        <taxon>Pythiaceae</taxon>
        <taxon>Pythium</taxon>
    </lineage>
</organism>
<dbReference type="CDD" id="cd00170">
    <property type="entry name" value="SEC14"/>
    <property type="match status" value="1"/>
</dbReference>
<evidence type="ECO:0000259" key="3">
    <source>
        <dbReference type="PROSITE" id="PS51154"/>
    </source>
</evidence>
<dbReference type="PANTHER" id="PTHR11106:SF72">
    <property type="entry name" value="GANGLIOSIDE-INDUCED DIFFERENTIATION-ASSOCIATED PROTEIN 2"/>
    <property type="match status" value="1"/>
</dbReference>
<dbReference type="Pfam" id="PF01661">
    <property type="entry name" value="Macro"/>
    <property type="match status" value="1"/>
</dbReference>
<dbReference type="AlphaFoldDB" id="A0AAD5QA91"/>
<feature type="region of interest" description="Disordered" evidence="2">
    <location>
        <begin position="268"/>
        <end position="313"/>
    </location>
</feature>